<evidence type="ECO:0000313" key="2">
    <source>
        <dbReference type="Proteomes" id="UP000886501"/>
    </source>
</evidence>
<protein>
    <submittedName>
        <fullName evidence="1">Uncharacterized protein</fullName>
    </submittedName>
</protein>
<keyword evidence="2" id="KW-1185">Reference proteome</keyword>
<proteinExistence type="predicted"/>
<evidence type="ECO:0000313" key="1">
    <source>
        <dbReference type="EMBL" id="KAF9648839.1"/>
    </source>
</evidence>
<name>A0ACB6ZGY1_THEGA</name>
<accession>A0ACB6ZGY1</accession>
<gene>
    <name evidence="1" type="ORF">BDM02DRAFT_3114856</name>
</gene>
<dbReference type="EMBL" id="MU118007">
    <property type="protein sequence ID" value="KAF9648839.1"/>
    <property type="molecule type" value="Genomic_DNA"/>
</dbReference>
<sequence>MPDVAEDEDEEGVDSSESEIEEIYPDSAARRQWKTFTPHHRAGTIPMDVDEDGARTKAEPEELTLPPVEEVYDDFLDPSIRPPYLPFKTVEFSCRPNGPKLYDILGAKPLDRFGILGWSIIDREEELFEMDGVRDEDKVMQALWCRWITLNRQKHFIRNYLEGTKQFIRDNHRYIRRAAGWLALRAWLLVLHQTRFLKIEEVVDALELYESLADTQ</sequence>
<reference evidence="1" key="1">
    <citation type="submission" date="2019-10" db="EMBL/GenBank/DDBJ databases">
        <authorList>
            <consortium name="DOE Joint Genome Institute"/>
            <person name="Kuo A."/>
            <person name="Miyauchi S."/>
            <person name="Kiss E."/>
            <person name="Drula E."/>
            <person name="Kohler A."/>
            <person name="Sanchez-Garcia M."/>
            <person name="Andreopoulos B."/>
            <person name="Barry K.W."/>
            <person name="Bonito G."/>
            <person name="Buee M."/>
            <person name="Carver A."/>
            <person name="Chen C."/>
            <person name="Cichocki N."/>
            <person name="Clum A."/>
            <person name="Culley D."/>
            <person name="Crous P.W."/>
            <person name="Fauchery L."/>
            <person name="Girlanda M."/>
            <person name="Hayes R."/>
            <person name="Keri Z."/>
            <person name="Labutti K."/>
            <person name="Lipzen A."/>
            <person name="Lombard V."/>
            <person name="Magnuson J."/>
            <person name="Maillard F."/>
            <person name="Morin E."/>
            <person name="Murat C."/>
            <person name="Nolan M."/>
            <person name="Ohm R."/>
            <person name="Pangilinan J."/>
            <person name="Pereira M."/>
            <person name="Perotto S."/>
            <person name="Peter M."/>
            <person name="Riley R."/>
            <person name="Sitrit Y."/>
            <person name="Stielow B."/>
            <person name="Szollosi G."/>
            <person name="Zifcakova L."/>
            <person name="Stursova M."/>
            <person name="Spatafora J.W."/>
            <person name="Tedersoo L."/>
            <person name="Vaario L.-M."/>
            <person name="Yamada A."/>
            <person name="Yan M."/>
            <person name="Wang P."/>
            <person name="Xu J."/>
            <person name="Bruns T."/>
            <person name="Baldrian P."/>
            <person name="Vilgalys R."/>
            <person name="Henrissat B."/>
            <person name="Grigoriev I.V."/>
            <person name="Hibbett D."/>
            <person name="Nagy L.G."/>
            <person name="Martin F.M."/>
        </authorList>
    </citation>
    <scope>NUCLEOTIDE SEQUENCE</scope>
    <source>
        <strain evidence="1">P2</strain>
    </source>
</reference>
<reference evidence="1" key="2">
    <citation type="journal article" date="2020" name="Nat. Commun.">
        <title>Large-scale genome sequencing of mycorrhizal fungi provides insights into the early evolution of symbiotic traits.</title>
        <authorList>
            <person name="Miyauchi S."/>
            <person name="Kiss E."/>
            <person name="Kuo A."/>
            <person name="Drula E."/>
            <person name="Kohler A."/>
            <person name="Sanchez-Garcia M."/>
            <person name="Morin E."/>
            <person name="Andreopoulos B."/>
            <person name="Barry K.W."/>
            <person name="Bonito G."/>
            <person name="Buee M."/>
            <person name="Carver A."/>
            <person name="Chen C."/>
            <person name="Cichocki N."/>
            <person name="Clum A."/>
            <person name="Culley D."/>
            <person name="Crous P.W."/>
            <person name="Fauchery L."/>
            <person name="Girlanda M."/>
            <person name="Hayes R.D."/>
            <person name="Keri Z."/>
            <person name="LaButti K."/>
            <person name="Lipzen A."/>
            <person name="Lombard V."/>
            <person name="Magnuson J."/>
            <person name="Maillard F."/>
            <person name="Murat C."/>
            <person name="Nolan M."/>
            <person name="Ohm R.A."/>
            <person name="Pangilinan J."/>
            <person name="Pereira M.F."/>
            <person name="Perotto S."/>
            <person name="Peter M."/>
            <person name="Pfister S."/>
            <person name="Riley R."/>
            <person name="Sitrit Y."/>
            <person name="Stielow J.B."/>
            <person name="Szollosi G."/>
            <person name="Zifcakova L."/>
            <person name="Stursova M."/>
            <person name="Spatafora J.W."/>
            <person name="Tedersoo L."/>
            <person name="Vaario L.M."/>
            <person name="Yamada A."/>
            <person name="Yan M."/>
            <person name="Wang P."/>
            <person name="Xu J."/>
            <person name="Bruns T."/>
            <person name="Baldrian P."/>
            <person name="Vilgalys R."/>
            <person name="Dunand C."/>
            <person name="Henrissat B."/>
            <person name="Grigoriev I.V."/>
            <person name="Hibbett D."/>
            <person name="Nagy L.G."/>
            <person name="Martin F.M."/>
        </authorList>
    </citation>
    <scope>NUCLEOTIDE SEQUENCE</scope>
    <source>
        <strain evidence="1">P2</strain>
    </source>
</reference>
<organism evidence="1 2">
    <name type="scientific">Thelephora ganbajun</name>
    <name type="common">Ganba fungus</name>
    <dbReference type="NCBI Taxonomy" id="370292"/>
    <lineage>
        <taxon>Eukaryota</taxon>
        <taxon>Fungi</taxon>
        <taxon>Dikarya</taxon>
        <taxon>Basidiomycota</taxon>
        <taxon>Agaricomycotina</taxon>
        <taxon>Agaricomycetes</taxon>
        <taxon>Thelephorales</taxon>
        <taxon>Thelephoraceae</taxon>
        <taxon>Thelephora</taxon>
    </lineage>
</organism>
<comment type="caution">
    <text evidence="1">The sequence shown here is derived from an EMBL/GenBank/DDBJ whole genome shotgun (WGS) entry which is preliminary data.</text>
</comment>
<dbReference type="Proteomes" id="UP000886501">
    <property type="component" value="Unassembled WGS sequence"/>
</dbReference>